<comment type="catalytic activity">
    <reaction evidence="10">
        <text>L-seryl-[protein] + ATP = O-phospho-L-seryl-[protein] + ADP + H(+)</text>
        <dbReference type="Rhea" id="RHEA:17989"/>
        <dbReference type="Rhea" id="RHEA-COMP:9863"/>
        <dbReference type="Rhea" id="RHEA-COMP:11604"/>
        <dbReference type="ChEBI" id="CHEBI:15378"/>
        <dbReference type="ChEBI" id="CHEBI:29999"/>
        <dbReference type="ChEBI" id="CHEBI:30616"/>
        <dbReference type="ChEBI" id="CHEBI:83421"/>
        <dbReference type="ChEBI" id="CHEBI:456216"/>
        <dbReference type="EC" id="2.7.11.22"/>
    </reaction>
</comment>
<comment type="caution">
    <text evidence="15">The sequence shown here is derived from an EMBL/GenBank/DDBJ whole genome shotgun (WGS) entry which is preliminary data.</text>
</comment>
<reference evidence="15 16" key="1">
    <citation type="submission" date="2016-08" db="EMBL/GenBank/DDBJ databases">
        <title>A Parts List for Fungal Cellulosomes Revealed by Comparative Genomics.</title>
        <authorList>
            <consortium name="DOE Joint Genome Institute"/>
            <person name="Haitjema C.H."/>
            <person name="Gilmore S.P."/>
            <person name="Henske J.K."/>
            <person name="Solomon K.V."/>
            <person name="De Groot R."/>
            <person name="Kuo A."/>
            <person name="Mondo S.J."/>
            <person name="Salamov A.A."/>
            <person name="Labutti K."/>
            <person name="Zhao Z."/>
            <person name="Chiniquy J."/>
            <person name="Barry K."/>
            <person name="Brewer H.M."/>
            <person name="Purvine S.O."/>
            <person name="Wright A.T."/>
            <person name="Boxma B."/>
            <person name="Van Alen T."/>
            <person name="Hackstein J.H."/>
            <person name="Baker S.E."/>
            <person name="Grigoriev I.V."/>
            <person name="O'Malley M.A."/>
        </authorList>
    </citation>
    <scope>NUCLEOTIDE SEQUENCE [LARGE SCALE GENOMIC DNA]</scope>
    <source>
        <strain evidence="15 16">S4</strain>
    </source>
</reference>
<keyword evidence="6 15" id="KW-0418">Kinase</keyword>
<feature type="region of interest" description="Disordered" evidence="13">
    <location>
        <begin position="457"/>
        <end position="561"/>
    </location>
</feature>
<evidence type="ECO:0000256" key="5">
    <source>
        <dbReference type="ARBA" id="ARBA00022741"/>
    </source>
</evidence>
<dbReference type="FunFam" id="3.30.200.20:FF:000124">
    <property type="entry name" value="Cyclin-dependent kinase 4"/>
    <property type="match status" value="1"/>
</dbReference>
<dbReference type="Gene3D" id="1.10.510.10">
    <property type="entry name" value="Transferase(Phosphotransferase) domain 1"/>
    <property type="match status" value="1"/>
</dbReference>
<dbReference type="Proteomes" id="UP000193944">
    <property type="component" value="Unassembled WGS sequence"/>
</dbReference>
<accession>A0A1Y1XGS8</accession>
<feature type="compositionally biased region" description="Basic and acidic residues" evidence="13">
    <location>
        <begin position="10"/>
        <end position="28"/>
    </location>
</feature>
<dbReference type="GO" id="GO:0000785">
    <property type="term" value="C:chromatin"/>
    <property type="evidence" value="ECO:0007669"/>
    <property type="project" value="EnsemblFungi"/>
</dbReference>
<dbReference type="SUPFAM" id="SSF56112">
    <property type="entry name" value="Protein kinase-like (PK-like)"/>
    <property type="match status" value="1"/>
</dbReference>
<dbReference type="GO" id="GO:0004693">
    <property type="term" value="F:cyclin-dependent protein serine/threonine kinase activity"/>
    <property type="evidence" value="ECO:0007669"/>
    <property type="project" value="UniProtKB-EC"/>
</dbReference>
<evidence type="ECO:0000256" key="10">
    <source>
        <dbReference type="ARBA" id="ARBA00048367"/>
    </source>
</evidence>
<dbReference type="PANTHER" id="PTHR24056:SF233">
    <property type="entry name" value="CYCLIN-DEPENDENT KINASE 9"/>
    <property type="match status" value="1"/>
</dbReference>
<sequence length="561" mass="64762">METNNNENLNNEKEISEDSKNHTHKDSTNETEDQYSNSSFSPESKHELDYQIRSQNDSYECPGAPQHPTINDSTPTPQRMSSFTSENQNTDYTTEYQSYPSLTQFVPVSPEMTNSDAGPSPSTPLASFSQTQYYGVSEYGEYEYKTKVGEGTFGAVHSAKDKRTKEIVAMKHIFMQDENEGVPVTALREIKILKQLNHPNILPLLEIAVKRGDRVARQRGSLYMVFPYMDHDLAGLIENKNVEFTEPQIKCYMKQLFEGILYLHNNNIMHRDIKCANILINNQGQLQIGDFGLARSFDPDDKNKEYTNMVVTRWYRPPELLLGEKRYTCAIDMWGLGCIFGEILQRVPILRGESEIDQLDKIFELCGTPTEETWPDFKNLPDSHNVNLKPQRFNCIAERFKKFNPLAVDLLKKLLTLDPKKRLTAKEALTHDYFWTPPTPALPENLPKYNPSHELDARRAREAQRQRYNKNVKYEARKNSGMNNYNPNRPSRHQSGRYGSHPNITRPFLNSREYNSQRHSSNAPIRQSYSSANSTFQPYPNGNSERSNHPQRSSSMDKRYR</sequence>
<dbReference type="InterPro" id="IPR008271">
    <property type="entry name" value="Ser/Thr_kinase_AS"/>
</dbReference>
<feature type="compositionally biased region" description="Polar residues" evidence="13">
    <location>
        <begin position="480"/>
        <end position="489"/>
    </location>
</feature>
<dbReference type="PROSITE" id="PS00108">
    <property type="entry name" value="PROTEIN_KINASE_ST"/>
    <property type="match status" value="1"/>
</dbReference>
<dbReference type="InterPro" id="IPR017441">
    <property type="entry name" value="Protein_kinase_ATP_BS"/>
</dbReference>
<dbReference type="FunFam" id="1.10.510.10:FF:000415">
    <property type="entry name" value="CMGC/CDK/CRK7 protein kinase, variant"/>
    <property type="match status" value="1"/>
</dbReference>
<evidence type="ECO:0000256" key="12">
    <source>
        <dbReference type="PROSITE-ProRule" id="PRU10141"/>
    </source>
</evidence>
<dbReference type="SMART" id="SM00220">
    <property type="entry name" value="S_TKc"/>
    <property type="match status" value="1"/>
</dbReference>
<gene>
    <name evidence="15" type="ORF">BCR32DRAFT_266004</name>
</gene>
<evidence type="ECO:0000313" key="15">
    <source>
        <dbReference type="EMBL" id="ORX84960.1"/>
    </source>
</evidence>
<evidence type="ECO:0000313" key="16">
    <source>
        <dbReference type="Proteomes" id="UP000193944"/>
    </source>
</evidence>
<evidence type="ECO:0000259" key="14">
    <source>
        <dbReference type="PROSITE" id="PS50011"/>
    </source>
</evidence>
<comment type="similarity">
    <text evidence="2">Belongs to the protein kinase superfamily. CMGC Ser/Thr protein kinase family. CDC2/CDKX subfamily.</text>
</comment>
<evidence type="ECO:0000256" key="3">
    <source>
        <dbReference type="ARBA" id="ARBA00022527"/>
    </source>
</evidence>
<evidence type="ECO:0000256" key="8">
    <source>
        <dbReference type="ARBA" id="ARBA00023242"/>
    </source>
</evidence>
<feature type="compositionally biased region" description="Polar residues" evidence="13">
    <location>
        <begin position="512"/>
        <end position="554"/>
    </location>
</feature>
<dbReference type="Gene3D" id="3.30.200.20">
    <property type="entry name" value="Phosphorylase Kinase, domain 1"/>
    <property type="match status" value="1"/>
</dbReference>
<dbReference type="STRING" id="1754192.A0A1Y1XGS8"/>
<evidence type="ECO:0000256" key="6">
    <source>
        <dbReference type="ARBA" id="ARBA00022777"/>
    </source>
</evidence>
<organism evidence="15 16">
    <name type="scientific">Anaeromyces robustus</name>
    <dbReference type="NCBI Taxonomy" id="1754192"/>
    <lineage>
        <taxon>Eukaryota</taxon>
        <taxon>Fungi</taxon>
        <taxon>Fungi incertae sedis</taxon>
        <taxon>Chytridiomycota</taxon>
        <taxon>Chytridiomycota incertae sedis</taxon>
        <taxon>Neocallimastigomycetes</taxon>
        <taxon>Neocallimastigales</taxon>
        <taxon>Neocallimastigaceae</taxon>
        <taxon>Anaeromyces</taxon>
    </lineage>
</organism>
<dbReference type="GO" id="GO:0008353">
    <property type="term" value="F:RNA polymerase II CTD heptapeptide repeat kinase activity"/>
    <property type="evidence" value="ECO:0007669"/>
    <property type="project" value="UniProtKB-EC"/>
</dbReference>
<keyword evidence="8" id="KW-0539">Nucleus</keyword>
<keyword evidence="5 12" id="KW-0547">Nucleotide-binding</keyword>
<keyword evidence="16" id="KW-1185">Reference proteome</keyword>
<proteinExistence type="inferred from homology"/>
<comment type="subcellular location">
    <subcellularLocation>
        <location evidence="1">Nucleus</location>
    </subcellularLocation>
</comment>
<dbReference type="EMBL" id="MCFG01000043">
    <property type="protein sequence ID" value="ORX84960.1"/>
    <property type="molecule type" value="Genomic_DNA"/>
</dbReference>
<evidence type="ECO:0000256" key="13">
    <source>
        <dbReference type="SAM" id="MobiDB-lite"/>
    </source>
</evidence>
<dbReference type="GO" id="GO:0032968">
    <property type="term" value="P:positive regulation of transcription elongation by RNA polymerase II"/>
    <property type="evidence" value="ECO:0007669"/>
    <property type="project" value="EnsemblFungi"/>
</dbReference>
<comment type="catalytic activity">
    <reaction evidence="9">
        <text>L-threonyl-[protein] + ATP = O-phospho-L-threonyl-[protein] + ADP + H(+)</text>
        <dbReference type="Rhea" id="RHEA:46608"/>
        <dbReference type="Rhea" id="RHEA-COMP:11060"/>
        <dbReference type="Rhea" id="RHEA-COMP:11605"/>
        <dbReference type="ChEBI" id="CHEBI:15378"/>
        <dbReference type="ChEBI" id="CHEBI:30013"/>
        <dbReference type="ChEBI" id="CHEBI:30616"/>
        <dbReference type="ChEBI" id="CHEBI:61977"/>
        <dbReference type="ChEBI" id="CHEBI:456216"/>
        <dbReference type="EC" id="2.7.11.22"/>
    </reaction>
</comment>
<evidence type="ECO:0000256" key="1">
    <source>
        <dbReference type="ARBA" id="ARBA00004123"/>
    </source>
</evidence>
<evidence type="ECO:0000256" key="4">
    <source>
        <dbReference type="ARBA" id="ARBA00022679"/>
    </source>
</evidence>
<dbReference type="InterPro" id="IPR050108">
    <property type="entry name" value="CDK"/>
</dbReference>
<comment type="catalytic activity">
    <reaction evidence="11">
        <text>[DNA-directed RNA polymerase] + ATP = phospho-[DNA-directed RNA polymerase] + ADP + H(+)</text>
        <dbReference type="Rhea" id="RHEA:10216"/>
        <dbReference type="Rhea" id="RHEA-COMP:11321"/>
        <dbReference type="Rhea" id="RHEA-COMP:11322"/>
        <dbReference type="ChEBI" id="CHEBI:15378"/>
        <dbReference type="ChEBI" id="CHEBI:30616"/>
        <dbReference type="ChEBI" id="CHEBI:43176"/>
        <dbReference type="ChEBI" id="CHEBI:68546"/>
        <dbReference type="ChEBI" id="CHEBI:456216"/>
        <dbReference type="EC" id="2.7.11.23"/>
    </reaction>
</comment>
<dbReference type="PROSITE" id="PS00107">
    <property type="entry name" value="PROTEIN_KINASE_ATP"/>
    <property type="match status" value="1"/>
</dbReference>
<dbReference type="InterPro" id="IPR011009">
    <property type="entry name" value="Kinase-like_dom_sf"/>
</dbReference>
<feature type="compositionally biased region" description="Polar residues" evidence="13">
    <location>
        <begin position="68"/>
        <end position="86"/>
    </location>
</feature>
<dbReference type="GO" id="GO:0070693">
    <property type="term" value="C:P-TEFb-cap methyltransferase complex"/>
    <property type="evidence" value="ECO:0007669"/>
    <property type="project" value="EnsemblFungi"/>
</dbReference>
<reference evidence="15 16" key="2">
    <citation type="submission" date="2016-08" db="EMBL/GenBank/DDBJ databases">
        <title>Pervasive Adenine N6-methylation of Active Genes in Fungi.</title>
        <authorList>
            <consortium name="DOE Joint Genome Institute"/>
            <person name="Mondo S.J."/>
            <person name="Dannebaum R.O."/>
            <person name="Kuo R.C."/>
            <person name="Labutti K."/>
            <person name="Haridas S."/>
            <person name="Kuo A."/>
            <person name="Salamov A."/>
            <person name="Ahrendt S.R."/>
            <person name="Lipzen A."/>
            <person name="Sullivan W."/>
            <person name="Andreopoulos W.B."/>
            <person name="Clum A."/>
            <person name="Lindquist E."/>
            <person name="Daum C."/>
            <person name="Ramamoorthy G.K."/>
            <person name="Gryganskyi A."/>
            <person name="Culley D."/>
            <person name="Magnuson J.K."/>
            <person name="James T.Y."/>
            <person name="O'Malley M.A."/>
            <person name="Stajich J.E."/>
            <person name="Spatafora J.W."/>
            <person name="Visel A."/>
            <person name="Grigoriev I.V."/>
        </authorList>
    </citation>
    <scope>NUCLEOTIDE SEQUENCE [LARGE SCALE GENOMIC DNA]</scope>
    <source>
        <strain evidence="15 16">S4</strain>
    </source>
</reference>
<keyword evidence="4" id="KW-0808">Transferase</keyword>
<dbReference type="InterPro" id="IPR000719">
    <property type="entry name" value="Prot_kinase_dom"/>
</dbReference>
<dbReference type="PANTHER" id="PTHR24056">
    <property type="entry name" value="CELL DIVISION PROTEIN KINASE"/>
    <property type="match status" value="1"/>
</dbReference>
<name>A0A1Y1XGS8_9FUNG</name>
<keyword evidence="7 12" id="KW-0067">ATP-binding</keyword>
<dbReference type="GO" id="GO:0005524">
    <property type="term" value="F:ATP binding"/>
    <property type="evidence" value="ECO:0007669"/>
    <property type="project" value="UniProtKB-UniRule"/>
</dbReference>
<keyword evidence="3" id="KW-0723">Serine/threonine-protein kinase</keyword>
<feature type="domain" description="Protein kinase" evidence="14">
    <location>
        <begin position="142"/>
        <end position="434"/>
    </location>
</feature>
<dbReference type="GO" id="GO:0070691">
    <property type="term" value="C:P-TEFb complex"/>
    <property type="evidence" value="ECO:0007669"/>
    <property type="project" value="EnsemblFungi"/>
</dbReference>
<feature type="binding site" evidence="12">
    <location>
        <position position="171"/>
    </location>
    <ligand>
        <name>ATP</name>
        <dbReference type="ChEBI" id="CHEBI:30616"/>
    </ligand>
</feature>
<evidence type="ECO:0000256" key="9">
    <source>
        <dbReference type="ARBA" id="ARBA00047811"/>
    </source>
</evidence>
<protein>
    <submittedName>
        <fullName evidence="15">Pkinase-domain-containing protein</fullName>
    </submittedName>
</protein>
<evidence type="ECO:0000256" key="7">
    <source>
        <dbReference type="ARBA" id="ARBA00022840"/>
    </source>
</evidence>
<dbReference type="OrthoDB" id="28397at2759"/>
<evidence type="ECO:0000256" key="11">
    <source>
        <dbReference type="ARBA" id="ARBA00049280"/>
    </source>
</evidence>
<dbReference type="PROSITE" id="PS50011">
    <property type="entry name" value="PROTEIN_KINASE_DOM"/>
    <property type="match status" value="1"/>
</dbReference>
<dbReference type="GO" id="GO:0030643">
    <property type="term" value="P:intracellular phosphate ion homeostasis"/>
    <property type="evidence" value="ECO:0007669"/>
    <property type="project" value="EnsemblFungi"/>
</dbReference>
<feature type="region of interest" description="Disordered" evidence="13">
    <location>
        <begin position="1"/>
        <end position="86"/>
    </location>
</feature>
<evidence type="ECO:0000256" key="2">
    <source>
        <dbReference type="ARBA" id="ARBA00006485"/>
    </source>
</evidence>
<dbReference type="Pfam" id="PF00069">
    <property type="entry name" value="Pkinase"/>
    <property type="match status" value="1"/>
</dbReference>
<dbReference type="AlphaFoldDB" id="A0A1Y1XGS8"/>